<organism evidence="1 2">
    <name type="scientific">Lasiosphaeria ovina</name>
    <dbReference type="NCBI Taxonomy" id="92902"/>
    <lineage>
        <taxon>Eukaryota</taxon>
        <taxon>Fungi</taxon>
        <taxon>Dikarya</taxon>
        <taxon>Ascomycota</taxon>
        <taxon>Pezizomycotina</taxon>
        <taxon>Sordariomycetes</taxon>
        <taxon>Sordariomycetidae</taxon>
        <taxon>Sordariales</taxon>
        <taxon>Lasiosphaeriaceae</taxon>
        <taxon>Lasiosphaeria</taxon>
    </lineage>
</organism>
<sequence>MSTHLTIQKIERDYEGDDLYLSWGFGKDKKYPVMENEHAIFPARRQDFMGASETGTSLPAIFMYKKQGSVETRFPISVTGNMVFPAGIKFKLQGTMGRFLVQSAPFDRPAASVFTAGNFKHVIGQTSRADSPFKVEGDWAWEVLSESSGTPISAKATTHLELYFALGLDATKSKQAAARAYYTELVRFCFPRYDDIHEKAWADVEMNVLKNTIYALWKHGGGDLHYDCMYVNSGACSHFFNNDLKLETILRRTIHTVNCYDLAALTMTTFQSLGHRPGDATKPDPVPVVRGLRLKVMNPWGYIKLCKLFGHTNACNNPFWKGRFPNTNPFRERLDADAVVEKMDVNRTSFGNHCFVVFRDRRNEEMALDNCCGLLGDLSQILLAVGTLNARTYKIASTEDGARSAEIALLPNRDDNPGAELRTISG</sequence>
<accession>A0AAE0K5G1</accession>
<evidence type="ECO:0000313" key="2">
    <source>
        <dbReference type="Proteomes" id="UP001287356"/>
    </source>
</evidence>
<comment type="caution">
    <text evidence="1">The sequence shown here is derived from an EMBL/GenBank/DDBJ whole genome shotgun (WGS) entry which is preliminary data.</text>
</comment>
<dbReference type="Proteomes" id="UP001287356">
    <property type="component" value="Unassembled WGS sequence"/>
</dbReference>
<proteinExistence type="predicted"/>
<gene>
    <name evidence="1" type="ORF">B0T24DRAFT_669075</name>
</gene>
<dbReference type="AlphaFoldDB" id="A0AAE0K5G1"/>
<evidence type="ECO:0000313" key="1">
    <source>
        <dbReference type="EMBL" id="KAK3369695.1"/>
    </source>
</evidence>
<reference evidence="1" key="1">
    <citation type="journal article" date="2023" name="Mol. Phylogenet. Evol.">
        <title>Genome-scale phylogeny and comparative genomics of the fungal order Sordariales.</title>
        <authorList>
            <person name="Hensen N."/>
            <person name="Bonometti L."/>
            <person name="Westerberg I."/>
            <person name="Brannstrom I.O."/>
            <person name="Guillou S."/>
            <person name="Cros-Aarteil S."/>
            <person name="Calhoun S."/>
            <person name="Haridas S."/>
            <person name="Kuo A."/>
            <person name="Mondo S."/>
            <person name="Pangilinan J."/>
            <person name="Riley R."/>
            <person name="LaButti K."/>
            <person name="Andreopoulos B."/>
            <person name="Lipzen A."/>
            <person name="Chen C."/>
            <person name="Yan M."/>
            <person name="Daum C."/>
            <person name="Ng V."/>
            <person name="Clum A."/>
            <person name="Steindorff A."/>
            <person name="Ohm R.A."/>
            <person name="Martin F."/>
            <person name="Silar P."/>
            <person name="Natvig D.O."/>
            <person name="Lalanne C."/>
            <person name="Gautier V."/>
            <person name="Ament-Velasquez S.L."/>
            <person name="Kruys A."/>
            <person name="Hutchinson M.I."/>
            <person name="Powell A.J."/>
            <person name="Barry K."/>
            <person name="Miller A.N."/>
            <person name="Grigoriev I.V."/>
            <person name="Debuchy R."/>
            <person name="Gladieux P."/>
            <person name="Hiltunen Thoren M."/>
            <person name="Johannesson H."/>
        </authorList>
    </citation>
    <scope>NUCLEOTIDE SEQUENCE</scope>
    <source>
        <strain evidence="1">CBS 958.72</strain>
    </source>
</reference>
<name>A0AAE0K5G1_9PEZI</name>
<keyword evidence="2" id="KW-1185">Reference proteome</keyword>
<reference evidence="1" key="2">
    <citation type="submission" date="2023-06" db="EMBL/GenBank/DDBJ databases">
        <authorList>
            <consortium name="Lawrence Berkeley National Laboratory"/>
            <person name="Haridas S."/>
            <person name="Hensen N."/>
            <person name="Bonometti L."/>
            <person name="Westerberg I."/>
            <person name="Brannstrom I.O."/>
            <person name="Guillou S."/>
            <person name="Cros-Aarteil S."/>
            <person name="Calhoun S."/>
            <person name="Kuo A."/>
            <person name="Mondo S."/>
            <person name="Pangilinan J."/>
            <person name="Riley R."/>
            <person name="Labutti K."/>
            <person name="Andreopoulos B."/>
            <person name="Lipzen A."/>
            <person name="Chen C."/>
            <person name="Yanf M."/>
            <person name="Daum C."/>
            <person name="Ng V."/>
            <person name="Clum A."/>
            <person name="Steindorff A."/>
            <person name="Ohm R."/>
            <person name="Martin F."/>
            <person name="Silar P."/>
            <person name="Natvig D."/>
            <person name="Lalanne C."/>
            <person name="Gautier V."/>
            <person name="Ament-Velasquez S.L."/>
            <person name="Kruys A."/>
            <person name="Hutchinson M.I."/>
            <person name="Powell A.J."/>
            <person name="Barry K."/>
            <person name="Miller A.N."/>
            <person name="Grigoriev I.V."/>
            <person name="Debuchy R."/>
            <person name="Gladieux P."/>
            <person name="Thoren M.H."/>
            <person name="Johannesson H."/>
        </authorList>
    </citation>
    <scope>NUCLEOTIDE SEQUENCE</scope>
    <source>
        <strain evidence="1">CBS 958.72</strain>
    </source>
</reference>
<protein>
    <submittedName>
        <fullName evidence="1">Uncharacterized protein</fullName>
    </submittedName>
</protein>
<dbReference type="EMBL" id="JAULSN010000006">
    <property type="protein sequence ID" value="KAK3369695.1"/>
    <property type="molecule type" value="Genomic_DNA"/>
</dbReference>